<name>A0A5A9G1V9_AZOLI</name>
<reference evidence="1 2" key="1">
    <citation type="submission" date="2019-08" db="EMBL/GenBank/DDBJ databases">
        <authorList>
            <person name="Grouzdev D."/>
            <person name="Tikhonova E."/>
            <person name="Kravchenko I."/>
        </authorList>
    </citation>
    <scope>NUCLEOTIDE SEQUENCE [LARGE SCALE GENOMIC DNA]</scope>
    <source>
        <strain evidence="1 2">59b</strain>
    </source>
</reference>
<accession>A0A5A9G1V9</accession>
<comment type="caution">
    <text evidence="1">The sequence shown here is derived from an EMBL/GenBank/DDBJ whole genome shotgun (WGS) entry which is preliminary data.</text>
</comment>
<evidence type="ECO:0000313" key="1">
    <source>
        <dbReference type="EMBL" id="KAA0587179.1"/>
    </source>
</evidence>
<dbReference type="OrthoDB" id="9810122at2"/>
<evidence type="ECO:0000313" key="2">
    <source>
        <dbReference type="Proteomes" id="UP000324927"/>
    </source>
</evidence>
<dbReference type="EMBL" id="VTTN01000030">
    <property type="protein sequence ID" value="KAA0587179.1"/>
    <property type="molecule type" value="Genomic_DNA"/>
</dbReference>
<dbReference type="AlphaFoldDB" id="A0A5A9G1V9"/>
<sequence length="327" mass="36535">MSAELEDLVPLFRAGRALAWDHHRQQQRSAERQLLLTARALGESLRARKSIPHLSDVEFTVFSQTGEDGIIEWLIQNLPVRSESFIEFGVQDYTESNTRYLMRNRNWRGLVLDANVTHIEAIRNDGIYWKHDLVAESAFITKENVNDLLSRSGHGNEIGLLSIDIDGNDYWVFDALDVVRPDIVICEYNAVLGDMHALTIPYDPAFQRSIAHPSWLYFGASIRALEQAAARKGYVLVGSNGAGHNAFFVRGELASHLSIGDRSARPSLFRESRAEDGGLSYVGGVERAALIADMPVLDLETGRTASLVSHGQLYSRDWQARMGGRRG</sequence>
<protein>
    <submittedName>
        <fullName evidence="1">Uncharacterized protein</fullName>
    </submittedName>
</protein>
<dbReference type="RefSeq" id="WP_149235532.1">
    <property type="nucleotide sequence ID" value="NZ_JALJXJ010000025.1"/>
</dbReference>
<proteinExistence type="predicted"/>
<dbReference type="Proteomes" id="UP000324927">
    <property type="component" value="Unassembled WGS sequence"/>
</dbReference>
<keyword evidence="2" id="KW-1185">Reference proteome</keyword>
<organism evidence="1 2">
    <name type="scientific">Azospirillum lipoferum</name>
    <dbReference type="NCBI Taxonomy" id="193"/>
    <lineage>
        <taxon>Bacteria</taxon>
        <taxon>Pseudomonadati</taxon>
        <taxon>Pseudomonadota</taxon>
        <taxon>Alphaproteobacteria</taxon>
        <taxon>Rhodospirillales</taxon>
        <taxon>Azospirillaceae</taxon>
        <taxon>Azospirillum</taxon>
    </lineage>
</organism>
<gene>
    <name evidence="1" type="ORF">FZ942_34385</name>
</gene>